<feature type="transmembrane region" description="Helical" evidence="6">
    <location>
        <begin position="101"/>
        <end position="128"/>
    </location>
</feature>
<dbReference type="EMBL" id="CP002628">
    <property type="protein sequence ID" value="AEB07603.1"/>
    <property type="molecule type" value="Genomic_DNA"/>
</dbReference>
<feature type="transmembrane region" description="Helical" evidence="6">
    <location>
        <begin position="148"/>
        <end position="167"/>
    </location>
</feature>
<dbReference type="RefSeq" id="WP_013709345.1">
    <property type="nucleotide sequence ID" value="NC_015389.1"/>
</dbReference>
<evidence type="ECO:0000256" key="6">
    <source>
        <dbReference type="SAM" id="Phobius"/>
    </source>
</evidence>
<feature type="domain" description="ABC3 transporter permease C-terminal" evidence="7">
    <location>
        <begin position="60"/>
        <end position="174"/>
    </location>
</feature>
<dbReference type="GO" id="GO:0005886">
    <property type="term" value="C:plasma membrane"/>
    <property type="evidence" value="ECO:0007669"/>
    <property type="project" value="UniProtKB-SubCell"/>
</dbReference>
<evidence type="ECO:0000259" key="7">
    <source>
        <dbReference type="Pfam" id="PF02687"/>
    </source>
</evidence>
<dbReference type="InterPro" id="IPR003838">
    <property type="entry name" value="ABC3_permease_C"/>
</dbReference>
<evidence type="ECO:0000256" key="3">
    <source>
        <dbReference type="ARBA" id="ARBA00022692"/>
    </source>
</evidence>
<evidence type="ECO:0000256" key="5">
    <source>
        <dbReference type="ARBA" id="ARBA00023136"/>
    </source>
</evidence>
<accession>F2N903</accession>
<evidence type="ECO:0000313" key="9">
    <source>
        <dbReference type="Proteomes" id="UP000006851"/>
    </source>
</evidence>
<dbReference type="eggNOG" id="COG4591">
    <property type="taxonomic scope" value="Bacteria"/>
</dbReference>
<feature type="transmembrane region" description="Helical" evidence="6">
    <location>
        <begin position="325"/>
        <end position="349"/>
    </location>
</feature>
<feature type="transmembrane region" description="Helical" evidence="6">
    <location>
        <begin position="197"/>
        <end position="219"/>
    </location>
</feature>
<sequence>MIRLIFSDLREHAATWVGALIVAVGCGFIGGWVASLQTTADAYGGHVHWMLRNAVSGYLMFSVLAAVAVLISAANLTVAVQRRSYALWQLVGVSPRRVGAIVLAQLVVVAVVGSLVGTLVAAAIFAPLLPWTLSSAEVFTGVVPRVDLGRMPMVWLVVAAVFVIGGARGARSASRTPPISALRDPEQRVRRMTLPRAALALALIGCVAWIRATMVRLLAQDPSSWFNMASWGLLIPVFLAATLVAAAPVVLPAVLTVWTSIVPQRRGTDWWLARHAAREGLSASASIETPVMVGVSIVAGLYSVIGVLGGYAHAQGDTGAWMLDFSTGLMFLGGPVLLCAIGAAVSVVMSSGSRTRDIALLSAAGARPKTLVAAAAFEALIHAVTSTLLGMGAAAAAAALIASVFGRPLLADMALGEGLIVSVAGFLLILTATLMPTLSALRRDIVGVLAAQD</sequence>
<feature type="transmembrane region" description="Helical" evidence="6">
    <location>
        <begin position="414"/>
        <end position="435"/>
    </location>
</feature>
<feature type="transmembrane region" description="Helical" evidence="6">
    <location>
        <begin position="231"/>
        <end position="258"/>
    </location>
</feature>
<evidence type="ECO:0000256" key="1">
    <source>
        <dbReference type="ARBA" id="ARBA00004651"/>
    </source>
</evidence>
<dbReference type="PROSITE" id="PS51257">
    <property type="entry name" value="PROKAR_LIPOPROTEIN"/>
    <property type="match status" value="1"/>
</dbReference>
<name>F2N903_CORGP</name>
<evidence type="ECO:0000256" key="2">
    <source>
        <dbReference type="ARBA" id="ARBA00022475"/>
    </source>
</evidence>
<evidence type="ECO:0000313" key="8">
    <source>
        <dbReference type="EMBL" id="AEB07603.1"/>
    </source>
</evidence>
<feature type="transmembrane region" description="Helical" evidence="6">
    <location>
        <begin position="370"/>
        <end position="402"/>
    </location>
</feature>
<feature type="transmembrane region" description="Helical" evidence="6">
    <location>
        <begin position="12"/>
        <end position="35"/>
    </location>
</feature>
<gene>
    <name evidence="8" type="ordered locus">Corgl_1504</name>
</gene>
<dbReference type="HOGENOM" id="CLU_046857_0_0_11"/>
<evidence type="ECO:0000256" key="4">
    <source>
        <dbReference type="ARBA" id="ARBA00022989"/>
    </source>
</evidence>
<feature type="transmembrane region" description="Helical" evidence="6">
    <location>
        <begin position="55"/>
        <end position="80"/>
    </location>
</feature>
<keyword evidence="4 6" id="KW-1133">Transmembrane helix</keyword>
<dbReference type="Pfam" id="PF02687">
    <property type="entry name" value="FtsX"/>
    <property type="match status" value="2"/>
</dbReference>
<keyword evidence="9" id="KW-1185">Reference proteome</keyword>
<keyword evidence="2" id="KW-1003">Cell membrane</keyword>
<dbReference type="STRING" id="700015.Corgl_1504"/>
<dbReference type="Proteomes" id="UP000006851">
    <property type="component" value="Chromosome"/>
</dbReference>
<reference evidence="9" key="1">
    <citation type="journal article" date="2013" name="Stand. Genomic Sci.">
        <title>Complete genome sequence of Coriobacterium glomerans type strain (PW2(T)) from the midgut of Pyrrhocoris apterus L. (red soldier bug).</title>
        <authorList>
            <person name="Stackebrandt E."/>
            <person name="Zeytun A."/>
            <person name="Lapidus A."/>
            <person name="Nolan M."/>
            <person name="Lucas S."/>
            <person name="Hammon N."/>
            <person name="Deshpande S."/>
            <person name="Cheng J.F."/>
            <person name="Tapia R."/>
            <person name="Goodwin L.A."/>
            <person name="Pitluck S."/>
            <person name="Liolios K."/>
            <person name="Pagani I."/>
            <person name="Ivanova N."/>
            <person name="Mavromatis K."/>
            <person name="Mikhailova N."/>
            <person name="Huntemann M."/>
            <person name="Pati A."/>
            <person name="Chen A."/>
            <person name="Palaniappan K."/>
            <person name="Chang Y.J."/>
            <person name="Land M."/>
            <person name="Hauser L."/>
            <person name="Rohde M."/>
            <person name="Pukall R."/>
            <person name="Goker M."/>
            <person name="Detter J.C."/>
            <person name="Woyke T."/>
            <person name="Bristow J."/>
            <person name="Eisen J.A."/>
            <person name="Markowitz V."/>
            <person name="Hugenholtz P."/>
            <person name="Kyrpides N.C."/>
            <person name="Klenk H.P."/>
        </authorList>
    </citation>
    <scope>NUCLEOTIDE SEQUENCE</scope>
    <source>
        <strain evidence="9">ATCC 49209 / DSM 20642 / JCM 10262 / PW2</strain>
    </source>
</reference>
<organism evidence="8 9">
    <name type="scientific">Coriobacterium glomerans (strain ATCC 49209 / DSM 20642 / JCM 10262 / PW2)</name>
    <dbReference type="NCBI Taxonomy" id="700015"/>
    <lineage>
        <taxon>Bacteria</taxon>
        <taxon>Bacillati</taxon>
        <taxon>Actinomycetota</taxon>
        <taxon>Coriobacteriia</taxon>
        <taxon>Coriobacteriales</taxon>
        <taxon>Coriobacteriaceae</taxon>
        <taxon>Coriobacterium</taxon>
    </lineage>
</organism>
<protein>
    <recommendedName>
        <fullName evidence="7">ABC3 transporter permease C-terminal domain-containing protein</fullName>
    </recommendedName>
</protein>
<dbReference type="KEGG" id="cgo:Corgl_1504"/>
<keyword evidence="5 6" id="KW-0472">Membrane</keyword>
<keyword evidence="3 6" id="KW-0812">Transmembrane</keyword>
<feature type="domain" description="ABC3 transporter permease C-terminal" evidence="7">
    <location>
        <begin position="332"/>
        <end position="443"/>
    </location>
</feature>
<dbReference type="AlphaFoldDB" id="F2N903"/>
<dbReference type="OrthoDB" id="3171962at2"/>
<proteinExistence type="predicted"/>
<comment type="subcellular location">
    <subcellularLocation>
        <location evidence="1">Cell membrane</location>
        <topology evidence="1">Multi-pass membrane protein</topology>
    </subcellularLocation>
</comment>
<feature type="transmembrane region" description="Helical" evidence="6">
    <location>
        <begin position="291"/>
        <end position="313"/>
    </location>
</feature>